<gene>
    <name evidence="1" type="ordered locus">AM1_4719</name>
</gene>
<proteinExistence type="predicted"/>
<dbReference type="AlphaFoldDB" id="B0C1F6"/>
<evidence type="ECO:0000313" key="1">
    <source>
        <dbReference type="EMBL" id="ABW29691.1"/>
    </source>
</evidence>
<name>B0C1F6_ACAM1</name>
<protein>
    <submittedName>
        <fullName evidence="1">Uncharacterized protein</fullName>
    </submittedName>
</protein>
<sequence length="40" mass="4580">MATNPFLESLFLGWKQRRTELSVHPGFINLFISLGLVCPF</sequence>
<dbReference type="HOGENOM" id="CLU_3283130_0_0_3"/>
<accession>B0C1F6</accession>
<organism evidence="1 2">
    <name type="scientific">Acaryochloris marina (strain MBIC 11017)</name>
    <dbReference type="NCBI Taxonomy" id="329726"/>
    <lineage>
        <taxon>Bacteria</taxon>
        <taxon>Bacillati</taxon>
        <taxon>Cyanobacteriota</taxon>
        <taxon>Cyanophyceae</taxon>
        <taxon>Acaryochloridales</taxon>
        <taxon>Acaryochloridaceae</taxon>
        <taxon>Acaryochloris</taxon>
    </lineage>
</organism>
<dbReference type="STRING" id="329726.AM1_4719"/>
<keyword evidence="2" id="KW-1185">Reference proteome</keyword>
<dbReference type="KEGG" id="amr:AM1_4719"/>
<reference evidence="1 2" key="1">
    <citation type="journal article" date="2008" name="Proc. Natl. Acad. Sci. U.S.A.">
        <title>Niche adaptation and genome expansion in the chlorophyll d-producing cyanobacterium Acaryochloris marina.</title>
        <authorList>
            <person name="Swingley W.D."/>
            <person name="Chen M."/>
            <person name="Cheung P.C."/>
            <person name="Conrad A.L."/>
            <person name="Dejesa L.C."/>
            <person name="Hao J."/>
            <person name="Honchak B.M."/>
            <person name="Karbach L.E."/>
            <person name="Kurdoglu A."/>
            <person name="Lahiri S."/>
            <person name="Mastrian S.D."/>
            <person name="Miyashita H."/>
            <person name="Page L."/>
            <person name="Ramakrishna P."/>
            <person name="Satoh S."/>
            <person name="Sattley W.M."/>
            <person name="Shimada Y."/>
            <person name="Taylor H.L."/>
            <person name="Tomo T."/>
            <person name="Tsuchiya T."/>
            <person name="Wang Z.T."/>
            <person name="Raymond J."/>
            <person name="Mimuro M."/>
            <person name="Blankenship R.E."/>
            <person name="Touchman J.W."/>
        </authorList>
    </citation>
    <scope>NUCLEOTIDE SEQUENCE [LARGE SCALE GENOMIC DNA]</scope>
    <source>
        <strain evidence="2">MBIC 11017</strain>
    </source>
</reference>
<dbReference type="Proteomes" id="UP000000268">
    <property type="component" value="Chromosome"/>
</dbReference>
<evidence type="ECO:0000313" key="2">
    <source>
        <dbReference type="Proteomes" id="UP000000268"/>
    </source>
</evidence>
<dbReference type="EMBL" id="CP000828">
    <property type="protein sequence ID" value="ABW29691.1"/>
    <property type="molecule type" value="Genomic_DNA"/>
</dbReference>